<dbReference type="PANTHER" id="PTHR35317:SF28">
    <property type="entry name" value="ZINC FINGER, CCHC-TYPE, RIBONUCLEASE H-LIKE DOMAIN, GAG-PRE-INTEGRASE DOMAIN PROTEIN-RELATED"/>
    <property type="match status" value="1"/>
</dbReference>
<evidence type="ECO:0000313" key="2">
    <source>
        <dbReference type="EMBL" id="EOY14070.1"/>
    </source>
</evidence>
<dbReference type="Gramene" id="EOY14070">
    <property type="protein sequence ID" value="EOY14070"/>
    <property type="gene ID" value="TCM_033263"/>
</dbReference>
<feature type="domain" description="Retrovirus-related Pol polyprotein from transposon TNT 1-94-like beta-barrel" evidence="1">
    <location>
        <begin position="172"/>
        <end position="235"/>
    </location>
</feature>
<dbReference type="Pfam" id="PF22936">
    <property type="entry name" value="Pol_BBD"/>
    <property type="match status" value="1"/>
</dbReference>
<dbReference type="Proteomes" id="UP000026915">
    <property type="component" value="Chromosome 7"/>
</dbReference>
<reference evidence="2 3" key="1">
    <citation type="journal article" date="2013" name="Genome Biol.">
        <title>The genome sequence of the most widely cultivated cacao type and its use to identify candidate genes regulating pod color.</title>
        <authorList>
            <person name="Motamayor J.C."/>
            <person name="Mockaitis K."/>
            <person name="Schmutz J."/>
            <person name="Haiminen N."/>
            <person name="Iii D.L."/>
            <person name="Cornejo O."/>
            <person name="Findley S.D."/>
            <person name="Zheng P."/>
            <person name="Utro F."/>
            <person name="Royaert S."/>
            <person name="Saski C."/>
            <person name="Jenkins J."/>
            <person name="Podicheti R."/>
            <person name="Zhao M."/>
            <person name="Scheffler B.E."/>
            <person name="Stack J.C."/>
            <person name="Feltus F.A."/>
            <person name="Mustiga G.M."/>
            <person name="Amores F."/>
            <person name="Phillips W."/>
            <person name="Marelli J.P."/>
            <person name="May G.D."/>
            <person name="Shapiro H."/>
            <person name="Ma J."/>
            <person name="Bustamante C.D."/>
            <person name="Schnell R.J."/>
            <person name="Main D."/>
            <person name="Gilbert D."/>
            <person name="Parida L."/>
            <person name="Kuhn D.N."/>
        </authorList>
    </citation>
    <scope>NUCLEOTIDE SEQUENCE [LARGE SCALE GENOMIC DNA]</scope>
    <source>
        <strain evidence="3">cv. Matina 1-6</strain>
    </source>
</reference>
<dbReference type="AlphaFoldDB" id="A0A061F9N6"/>
<accession>A0A061F9N6</accession>
<dbReference type="PANTHER" id="PTHR35317">
    <property type="entry name" value="OS04G0629600 PROTEIN"/>
    <property type="match status" value="1"/>
</dbReference>
<dbReference type="InterPro" id="IPR054722">
    <property type="entry name" value="PolX-like_BBD"/>
</dbReference>
<evidence type="ECO:0000313" key="3">
    <source>
        <dbReference type="Proteomes" id="UP000026915"/>
    </source>
</evidence>
<sequence>MFEKIANETTSKQAWKMLCNFVIRVEKMKKVQPQNLKGEFESLFMKDSESIQEYFTRVLAPMNQIKKLGETLLNVCVVEKILHPLNKKFNHVVVAIEESRDLKAKIVDELNGAREMFPVNALIKDVEEVKVEVKVMDIVIVKEEEEVMSTLHSLEKETKLYNCGREERRATMKGDRSNFMELDKREKGFASFGDDTKVDIKGKGTILIQTKDGSNKVLCDVYYIPKLTSNFLSIG</sequence>
<dbReference type="InParanoid" id="A0A061F9N6"/>
<evidence type="ECO:0000259" key="1">
    <source>
        <dbReference type="Pfam" id="PF22936"/>
    </source>
</evidence>
<dbReference type="OMA" id="GAREMFP"/>
<protein>
    <submittedName>
        <fullName evidence="2">T28P6.8 protein, putative</fullName>
    </submittedName>
</protein>
<keyword evidence="3" id="KW-1185">Reference proteome</keyword>
<dbReference type="eggNOG" id="KOG0017">
    <property type="taxonomic scope" value="Eukaryota"/>
</dbReference>
<dbReference type="EMBL" id="CM001885">
    <property type="protein sequence ID" value="EOY14070.1"/>
    <property type="molecule type" value="Genomic_DNA"/>
</dbReference>
<organism evidence="2 3">
    <name type="scientific">Theobroma cacao</name>
    <name type="common">Cacao</name>
    <name type="synonym">Cocoa</name>
    <dbReference type="NCBI Taxonomy" id="3641"/>
    <lineage>
        <taxon>Eukaryota</taxon>
        <taxon>Viridiplantae</taxon>
        <taxon>Streptophyta</taxon>
        <taxon>Embryophyta</taxon>
        <taxon>Tracheophyta</taxon>
        <taxon>Spermatophyta</taxon>
        <taxon>Magnoliopsida</taxon>
        <taxon>eudicotyledons</taxon>
        <taxon>Gunneridae</taxon>
        <taxon>Pentapetalae</taxon>
        <taxon>rosids</taxon>
        <taxon>malvids</taxon>
        <taxon>Malvales</taxon>
        <taxon>Malvaceae</taxon>
        <taxon>Byttnerioideae</taxon>
        <taxon>Theobroma</taxon>
    </lineage>
</organism>
<dbReference type="Pfam" id="PF14223">
    <property type="entry name" value="Retrotran_gag_2"/>
    <property type="match status" value="1"/>
</dbReference>
<proteinExistence type="predicted"/>
<gene>
    <name evidence="2" type="ORF">TCM_033263</name>
</gene>
<name>A0A061F9N6_THECC</name>
<dbReference type="HOGENOM" id="CLU_1181944_0_0_1"/>